<feature type="transmembrane region" description="Helical" evidence="1">
    <location>
        <begin position="151"/>
        <end position="173"/>
    </location>
</feature>
<evidence type="ECO:0000256" key="1">
    <source>
        <dbReference type="SAM" id="Phobius"/>
    </source>
</evidence>
<feature type="transmembrane region" description="Helical" evidence="1">
    <location>
        <begin position="310"/>
        <end position="327"/>
    </location>
</feature>
<reference evidence="2" key="1">
    <citation type="journal article" date="2020" name="mSystems">
        <title>Genome- and Community-Level Interaction Insights into Carbon Utilization and Element Cycling Functions of Hydrothermarchaeota in Hydrothermal Sediment.</title>
        <authorList>
            <person name="Zhou Z."/>
            <person name="Liu Y."/>
            <person name="Xu W."/>
            <person name="Pan J."/>
            <person name="Luo Z.H."/>
            <person name="Li M."/>
        </authorList>
    </citation>
    <scope>NUCLEOTIDE SEQUENCE [LARGE SCALE GENOMIC DNA]</scope>
    <source>
        <strain evidence="2">SpSt-192</strain>
    </source>
</reference>
<feature type="transmembrane region" description="Helical" evidence="1">
    <location>
        <begin position="70"/>
        <end position="93"/>
    </location>
</feature>
<evidence type="ECO:0000313" key="2">
    <source>
        <dbReference type="EMBL" id="HEX71234.1"/>
    </source>
</evidence>
<gene>
    <name evidence="2" type="ORF">ENP13_08345</name>
</gene>
<protein>
    <submittedName>
        <fullName evidence="2">Uncharacterized protein</fullName>
    </submittedName>
</protein>
<feature type="transmembrane region" description="Helical" evidence="1">
    <location>
        <begin position="185"/>
        <end position="207"/>
    </location>
</feature>
<sequence>MLKAGFWGLLALAVMALASYFYQASMIAHLEPDQYALVMVGLGSFLITTALGNAVEVVSVLHHGKLSVRGLAGLMTLAALLSASLALVGMFPLGVTPAMLLPIGVSAAFLVFFGGSLGAAQAGGRWPVYLGMALLYAATYAGLAIVCYDPFLALAIPGIAGALGGLPGLFVTVPNRFGTRETAPTAVRLAPIPLLVNLDLWLASHWLGPATAAYRVPALLGRPFFYLLGSGLAPAVRRAAASGRSMVLIALVSLAPLVAAPFGFVALASLRGFLPDPWGAFRLDLLAWAIFAQASVGSFYLLINGLGHRAGQRYALALLLLPVAFVLPPLAQILVATTGGILLLVQASGRAYLLPLQRLRSRASGREGIS</sequence>
<name>A0A7C3ARV6_9BACT</name>
<feature type="transmembrane region" description="Helical" evidence="1">
    <location>
        <begin position="99"/>
        <end position="119"/>
    </location>
</feature>
<comment type="caution">
    <text evidence="2">The sequence shown here is derived from an EMBL/GenBank/DDBJ whole genome shotgun (WGS) entry which is preliminary data.</text>
</comment>
<accession>A0A7C3ARV6</accession>
<organism evidence="2">
    <name type="scientific">Thermorudis sp</name>
    <dbReference type="NCBI Taxonomy" id="1969470"/>
    <lineage>
        <taxon>Bacteria</taxon>
        <taxon>Pseudomonadati</taxon>
        <taxon>Thermomicrobiota</taxon>
        <taxon>Thermomicrobia</taxon>
        <taxon>Thermomicrobia incertae sedis</taxon>
        <taxon>Thermorudis</taxon>
    </lineage>
</organism>
<feature type="transmembrane region" description="Helical" evidence="1">
    <location>
        <begin position="34"/>
        <end position="58"/>
    </location>
</feature>
<proteinExistence type="predicted"/>
<dbReference type="AlphaFoldDB" id="A0A7C3ARV6"/>
<keyword evidence="1" id="KW-0812">Transmembrane</keyword>
<keyword evidence="1" id="KW-0472">Membrane</keyword>
<dbReference type="EMBL" id="DSID01000632">
    <property type="protein sequence ID" value="HEX71234.1"/>
    <property type="molecule type" value="Genomic_DNA"/>
</dbReference>
<feature type="transmembrane region" description="Helical" evidence="1">
    <location>
        <begin position="248"/>
        <end position="273"/>
    </location>
</feature>
<feature type="transmembrane region" description="Helical" evidence="1">
    <location>
        <begin position="285"/>
        <end position="303"/>
    </location>
</feature>
<feature type="transmembrane region" description="Helical" evidence="1">
    <location>
        <begin position="126"/>
        <end position="145"/>
    </location>
</feature>
<feature type="transmembrane region" description="Helical" evidence="1">
    <location>
        <begin position="219"/>
        <end position="236"/>
    </location>
</feature>
<keyword evidence="1" id="KW-1133">Transmembrane helix</keyword>